<reference evidence="1 2" key="1">
    <citation type="submission" date="2023-07" db="EMBL/GenBank/DDBJ databases">
        <title>Sorghum-associated microbial communities from plants grown in Nebraska, USA.</title>
        <authorList>
            <person name="Schachtman D."/>
        </authorList>
    </citation>
    <scope>NUCLEOTIDE SEQUENCE [LARGE SCALE GENOMIC DNA]</scope>
    <source>
        <strain evidence="1 2">BE310</strain>
    </source>
</reference>
<evidence type="ECO:0000313" key="1">
    <source>
        <dbReference type="EMBL" id="MDR7295780.1"/>
    </source>
</evidence>
<comment type="caution">
    <text evidence="1">The sequence shown here is derived from an EMBL/GenBank/DDBJ whole genome shotgun (WGS) entry which is preliminary data.</text>
</comment>
<accession>A0ABU1Z5A1</accession>
<name>A0ABU1Z5A1_9BURK</name>
<evidence type="ECO:0000313" key="2">
    <source>
        <dbReference type="Proteomes" id="UP001180536"/>
    </source>
</evidence>
<organism evidence="1 2">
    <name type="scientific">Pelomonas aquatica</name>
    <dbReference type="NCBI Taxonomy" id="431058"/>
    <lineage>
        <taxon>Bacteria</taxon>
        <taxon>Pseudomonadati</taxon>
        <taxon>Pseudomonadota</taxon>
        <taxon>Betaproteobacteria</taxon>
        <taxon>Burkholderiales</taxon>
        <taxon>Sphaerotilaceae</taxon>
        <taxon>Roseateles</taxon>
    </lineage>
</organism>
<proteinExistence type="predicted"/>
<gene>
    <name evidence="1" type="ORF">J2X16_001101</name>
</gene>
<protein>
    <submittedName>
        <fullName evidence="1">Uncharacterized protein</fullName>
    </submittedName>
</protein>
<sequence length="482" mass="50666">MPPNTVDTAVKDIRHHMETGWFNPVTNDDIKSVKSILSNLDAADSRAVIGKLGADELRKIADEMNDDAWFGNGGLSHGERRDFFNEMARDLGGAELAKISQAFDRTTGRQTSRDRLLADDNITVLAAAVGQHGSNPTKLDFIGQLAGASTDQSAIDTMQESRLHDPQARAIAEVIGSMENSPATAQQALQSLQPEQRLAVLKAAANETLLVGGAMGGVGAVRTDTAALEQLLKVSSRIGDADTKARVFADAASVMTDLASRGRGDAAESVRRSMGQLILSDTNGVMRELAANRETANGSALASYAKASLNAKDFDALGEIQAQISLGNGKNEDPTARFEAQVQAPGGGQRYVNAETAGYFAGAVSAAVKSITTDAKEQGDLINATLKSVLTIVDKTAGRAHPGVGIAASVLKEWTQFGVKAAMDAKISDQVSADDKLFWALVPSVATRQLPNGLPDLEQAASSGAGSAFNGTWIVTREHAKP</sequence>
<dbReference type="RefSeq" id="WP_310342527.1">
    <property type="nucleotide sequence ID" value="NZ_JAVDXQ010000001.1"/>
</dbReference>
<keyword evidence="2" id="KW-1185">Reference proteome</keyword>
<dbReference type="Proteomes" id="UP001180536">
    <property type="component" value="Unassembled WGS sequence"/>
</dbReference>
<dbReference type="EMBL" id="JAVDXQ010000001">
    <property type="protein sequence ID" value="MDR7295780.1"/>
    <property type="molecule type" value="Genomic_DNA"/>
</dbReference>